<evidence type="ECO:0000256" key="1">
    <source>
        <dbReference type="SAM" id="MobiDB-lite"/>
    </source>
</evidence>
<reference evidence="3" key="1">
    <citation type="journal article" date="2023" name="Mol. Phylogenet. Evol.">
        <title>Genome-scale phylogeny and comparative genomics of the fungal order Sordariales.</title>
        <authorList>
            <person name="Hensen N."/>
            <person name="Bonometti L."/>
            <person name="Westerberg I."/>
            <person name="Brannstrom I.O."/>
            <person name="Guillou S."/>
            <person name="Cros-Aarteil S."/>
            <person name="Calhoun S."/>
            <person name="Haridas S."/>
            <person name="Kuo A."/>
            <person name="Mondo S."/>
            <person name="Pangilinan J."/>
            <person name="Riley R."/>
            <person name="LaButti K."/>
            <person name="Andreopoulos B."/>
            <person name="Lipzen A."/>
            <person name="Chen C."/>
            <person name="Yan M."/>
            <person name="Daum C."/>
            <person name="Ng V."/>
            <person name="Clum A."/>
            <person name="Steindorff A."/>
            <person name="Ohm R.A."/>
            <person name="Martin F."/>
            <person name="Silar P."/>
            <person name="Natvig D.O."/>
            <person name="Lalanne C."/>
            <person name="Gautier V."/>
            <person name="Ament-Velasquez S.L."/>
            <person name="Kruys A."/>
            <person name="Hutchinson M.I."/>
            <person name="Powell A.J."/>
            <person name="Barry K."/>
            <person name="Miller A.N."/>
            <person name="Grigoriev I.V."/>
            <person name="Debuchy R."/>
            <person name="Gladieux P."/>
            <person name="Hiltunen Thoren M."/>
            <person name="Johannesson H."/>
        </authorList>
    </citation>
    <scope>NUCLEOTIDE SEQUENCE [LARGE SCALE GENOMIC DNA]</scope>
    <source>
        <strain evidence="3">CBS 340.73</strain>
    </source>
</reference>
<keyword evidence="3" id="KW-1185">Reference proteome</keyword>
<feature type="compositionally biased region" description="Basic and acidic residues" evidence="1">
    <location>
        <begin position="371"/>
        <end position="380"/>
    </location>
</feature>
<feature type="compositionally biased region" description="Low complexity" evidence="1">
    <location>
        <begin position="326"/>
        <end position="340"/>
    </location>
</feature>
<organism evidence="2 3">
    <name type="scientific">Diplogelasinospora grovesii</name>
    <dbReference type="NCBI Taxonomy" id="303347"/>
    <lineage>
        <taxon>Eukaryota</taxon>
        <taxon>Fungi</taxon>
        <taxon>Dikarya</taxon>
        <taxon>Ascomycota</taxon>
        <taxon>Pezizomycotina</taxon>
        <taxon>Sordariomycetes</taxon>
        <taxon>Sordariomycetidae</taxon>
        <taxon>Sordariales</taxon>
        <taxon>Diplogelasinosporaceae</taxon>
        <taxon>Diplogelasinospora</taxon>
    </lineage>
</organism>
<feature type="compositionally biased region" description="Polar residues" evidence="1">
    <location>
        <begin position="276"/>
        <end position="285"/>
    </location>
</feature>
<gene>
    <name evidence="2" type="ORF">QBC46DRAFT_432874</name>
</gene>
<name>A0AAN6N906_9PEZI</name>
<evidence type="ECO:0000313" key="2">
    <source>
        <dbReference type="EMBL" id="KAK3941025.1"/>
    </source>
</evidence>
<sequence>MSFVGWISAIITTAVSISNGKDGGGGEMMHLDLDMFVGSLAFPAMLILLCVVEKSSRPFLLPGFTPSWQPDPRVQFSNVDECYEPKSVSRRPSVSVAARDYEGSPTVAVREVPAGPRPMLTKTLTANSAMTVGGETVVPSVPNTPATPYFKSATAEPEPSAPATPALPTPTLPAPTTATPAPVPVPTPGQQVPGSYPTEPPAAALPAIQVPQRDWRRDWVKLANETGYTSTMSSATGSGCSDVHRPGAPYTNWAPPQLQPQVPPTVAMQASRAPPTMQTGLATSASGHRRRSSIHGGGGGGHASLTAYYIPHEARRSMRSATDPNTRTGSGSARHSSGRAYVLRKTPPLSPTSPTVVPVTPHTPHVPARAEGQRRDDLEGRANVVSGGAGEGTNRDGGETKGEEVERKEDKGKGKEVKIPGAYVEDEPESPA</sequence>
<dbReference type="EMBL" id="MU853788">
    <property type="protein sequence ID" value="KAK3941025.1"/>
    <property type="molecule type" value="Genomic_DNA"/>
</dbReference>
<proteinExistence type="predicted"/>
<dbReference type="AlphaFoldDB" id="A0AAN6N906"/>
<feature type="compositionally biased region" description="Pro residues" evidence="1">
    <location>
        <begin position="159"/>
        <end position="173"/>
    </location>
</feature>
<protein>
    <submittedName>
        <fullName evidence="2">Uncharacterized protein</fullName>
    </submittedName>
</protein>
<accession>A0AAN6N906</accession>
<feature type="region of interest" description="Disordered" evidence="1">
    <location>
        <begin position="276"/>
        <end position="432"/>
    </location>
</feature>
<feature type="region of interest" description="Disordered" evidence="1">
    <location>
        <begin position="148"/>
        <end position="198"/>
    </location>
</feature>
<dbReference type="Proteomes" id="UP001303473">
    <property type="component" value="Unassembled WGS sequence"/>
</dbReference>
<feature type="compositionally biased region" description="Low complexity" evidence="1">
    <location>
        <begin position="352"/>
        <end position="367"/>
    </location>
</feature>
<evidence type="ECO:0000313" key="3">
    <source>
        <dbReference type="Proteomes" id="UP001303473"/>
    </source>
</evidence>
<comment type="caution">
    <text evidence="2">The sequence shown here is derived from an EMBL/GenBank/DDBJ whole genome shotgun (WGS) entry which is preliminary data.</text>
</comment>
<feature type="compositionally biased region" description="Basic and acidic residues" evidence="1">
    <location>
        <begin position="393"/>
        <end position="418"/>
    </location>
</feature>